<dbReference type="GO" id="GO:0022857">
    <property type="term" value="F:transmembrane transporter activity"/>
    <property type="evidence" value="ECO:0007669"/>
    <property type="project" value="UniProtKB-UniRule"/>
</dbReference>
<proteinExistence type="inferred from homology"/>
<evidence type="ECO:0000256" key="3">
    <source>
        <dbReference type="ARBA" id="ARBA00022475"/>
    </source>
</evidence>
<feature type="transmembrane region" description="Helical" evidence="9">
    <location>
        <begin position="33"/>
        <end position="55"/>
    </location>
</feature>
<gene>
    <name evidence="11" type="ORF">SAMN04488526_0608</name>
</gene>
<dbReference type="GO" id="GO:0015740">
    <property type="term" value="P:C4-dicarboxylate transport"/>
    <property type="evidence" value="ECO:0007669"/>
    <property type="project" value="TreeGrafter"/>
</dbReference>
<feature type="transmembrane region" description="Helical" evidence="9">
    <location>
        <begin position="94"/>
        <end position="115"/>
    </location>
</feature>
<feature type="transmembrane region" description="Helical" evidence="9">
    <location>
        <begin position="136"/>
        <end position="158"/>
    </location>
</feature>
<evidence type="ECO:0000256" key="6">
    <source>
        <dbReference type="ARBA" id="ARBA00022989"/>
    </source>
</evidence>
<keyword evidence="4 9" id="KW-0997">Cell inner membrane</keyword>
<evidence type="ECO:0000256" key="7">
    <source>
        <dbReference type="ARBA" id="ARBA00023136"/>
    </source>
</evidence>
<comment type="subcellular location">
    <subcellularLocation>
        <location evidence="1 9">Cell inner membrane</location>
        <topology evidence="1 9">Multi-pass membrane protein</topology>
    </subcellularLocation>
</comment>
<dbReference type="PANTHER" id="PTHR35011:SF2">
    <property type="entry name" value="2,3-DIKETO-L-GULONATE TRAP TRANSPORTER SMALL PERMEASE PROTEIN YIAM"/>
    <property type="match status" value="1"/>
</dbReference>
<reference evidence="11 12" key="1">
    <citation type="submission" date="2016-10" db="EMBL/GenBank/DDBJ databases">
        <authorList>
            <person name="de Groot N.N."/>
        </authorList>
    </citation>
    <scope>NUCLEOTIDE SEQUENCE [LARGE SCALE GENOMIC DNA]</scope>
    <source>
        <strain evidence="11 12">DSM 14858</strain>
    </source>
</reference>
<organism evidence="11 12">
    <name type="scientific">Jannaschia helgolandensis</name>
    <dbReference type="NCBI Taxonomy" id="188906"/>
    <lineage>
        <taxon>Bacteria</taxon>
        <taxon>Pseudomonadati</taxon>
        <taxon>Pseudomonadota</taxon>
        <taxon>Alphaproteobacteria</taxon>
        <taxon>Rhodobacterales</taxon>
        <taxon>Roseobacteraceae</taxon>
        <taxon>Jannaschia</taxon>
    </lineage>
</organism>
<evidence type="ECO:0000256" key="5">
    <source>
        <dbReference type="ARBA" id="ARBA00022692"/>
    </source>
</evidence>
<dbReference type="OrthoDB" id="6116361at2"/>
<dbReference type="AlphaFoldDB" id="A0A1H7H4S1"/>
<feature type="transmembrane region" description="Helical" evidence="9">
    <location>
        <begin position="67"/>
        <end position="88"/>
    </location>
</feature>
<keyword evidence="3" id="KW-1003">Cell membrane</keyword>
<evidence type="ECO:0000313" key="12">
    <source>
        <dbReference type="Proteomes" id="UP000199283"/>
    </source>
</evidence>
<comment type="caution">
    <text evidence="9">Lacks conserved residue(s) required for the propagation of feature annotation.</text>
</comment>
<evidence type="ECO:0000256" key="4">
    <source>
        <dbReference type="ARBA" id="ARBA00022519"/>
    </source>
</evidence>
<keyword evidence="12" id="KW-1185">Reference proteome</keyword>
<dbReference type="Pfam" id="PF04290">
    <property type="entry name" value="DctQ"/>
    <property type="match status" value="1"/>
</dbReference>
<evidence type="ECO:0000259" key="10">
    <source>
        <dbReference type="Pfam" id="PF04290"/>
    </source>
</evidence>
<feature type="domain" description="Tripartite ATP-independent periplasmic transporters DctQ component" evidence="10">
    <location>
        <begin position="76"/>
        <end position="206"/>
    </location>
</feature>
<evidence type="ECO:0000313" key="11">
    <source>
        <dbReference type="EMBL" id="SEK45264.1"/>
    </source>
</evidence>
<name>A0A1H7H4S1_9RHOB</name>
<evidence type="ECO:0000256" key="9">
    <source>
        <dbReference type="RuleBase" id="RU369079"/>
    </source>
</evidence>
<comment type="function">
    <text evidence="9">Part of the tripartite ATP-independent periplasmic (TRAP) transport system.</text>
</comment>
<protein>
    <recommendedName>
        <fullName evidence="9">TRAP transporter small permease protein</fullName>
    </recommendedName>
</protein>
<comment type="similarity">
    <text evidence="8 9">Belongs to the TRAP transporter small permease family.</text>
</comment>
<dbReference type="STRING" id="188906.SAMN04488526_0608"/>
<comment type="subunit">
    <text evidence="9">The complex comprises the extracytoplasmic solute receptor protein and the two transmembrane proteins.</text>
</comment>
<dbReference type="InterPro" id="IPR055348">
    <property type="entry name" value="DctQ"/>
</dbReference>
<accession>A0A1H7H4S1</accession>
<dbReference type="Proteomes" id="UP000199283">
    <property type="component" value="Unassembled WGS sequence"/>
</dbReference>
<dbReference type="InterPro" id="IPR007387">
    <property type="entry name" value="TRAP_DctQ"/>
</dbReference>
<evidence type="ECO:0000256" key="8">
    <source>
        <dbReference type="ARBA" id="ARBA00038436"/>
    </source>
</evidence>
<evidence type="ECO:0000256" key="2">
    <source>
        <dbReference type="ARBA" id="ARBA00022448"/>
    </source>
</evidence>
<sequence length="224" mass="25063">MGWFDGMGAIISALFANDAWTLGDALRANPQALWTLGFLVTVLGGLAVMAIYRAVPFIERYFEPTIMVVSYLTIGGIIFMGVIDRFFLNGQPPWSTTVPPFLFLIMTWVGCSYNVKLRTHLAFAEFRTIMPRTGQFACLLLDAVLWLGFAWIVIVTSTQETIGAAANFRFMAGTDNVMQWWFLISVPLAWLLLSGRVFQNLADDLRNYRRGDVMIRQAVIGGDA</sequence>
<keyword evidence="7 9" id="KW-0472">Membrane</keyword>
<evidence type="ECO:0000256" key="1">
    <source>
        <dbReference type="ARBA" id="ARBA00004429"/>
    </source>
</evidence>
<keyword evidence="2 9" id="KW-0813">Transport</keyword>
<keyword evidence="5 9" id="KW-0812">Transmembrane</keyword>
<feature type="transmembrane region" description="Helical" evidence="9">
    <location>
        <begin position="178"/>
        <end position="198"/>
    </location>
</feature>
<dbReference type="EMBL" id="FNZQ01000001">
    <property type="protein sequence ID" value="SEK45264.1"/>
    <property type="molecule type" value="Genomic_DNA"/>
</dbReference>
<dbReference type="PANTHER" id="PTHR35011">
    <property type="entry name" value="2,3-DIKETO-L-GULONATE TRAP TRANSPORTER SMALL PERMEASE PROTEIN YIAM"/>
    <property type="match status" value="1"/>
</dbReference>
<keyword evidence="6 9" id="KW-1133">Transmembrane helix</keyword>
<dbReference type="GO" id="GO:0005886">
    <property type="term" value="C:plasma membrane"/>
    <property type="evidence" value="ECO:0007669"/>
    <property type="project" value="UniProtKB-SubCell"/>
</dbReference>